<dbReference type="RefSeq" id="WP_275088875.1">
    <property type="nucleotide sequence ID" value="NZ_CP119078.1"/>
</dbReference>
<keyword evidence="1" id="KW-1133">Transmembrane helix</keyword>
<evidence type="ECO:0000256" key="1">
    <source>
        <dbReference type="SAM" id="Phobius"/>
    </source>
</evidence>
<sequence>MQKIKFTSHMLYLLFRALCWLIPLITTYLILFNIEDMLTWGGWAVTPAQIHDTHFSLTHRLAILAIQCAPLSISVLIFHKLANLFRLYEQGNLFEEENIKLIKQISIYMIAGELLQLIYQPLITAALTFNNPPGQRFASITLGTTNVSTLITACIILVASWIIKEAHQLKADSQLTI</sequence>
<dbReference type="Pfam" id="PF11188">
    <property type="entry name" value="DUF2975"/>
    <property type="match status" value="1"/>
</dbReference>
<protein>
    <submittedName>
        <fullName evidence="2">DUF2975 domain-containing protein</fullName>
    </submittedName>
</protein>
<keyword evidence="3" id="KW-1185">Reference proteome</keyword>
<feature type="transmembrane region" description="Helical" evidence="1">
    <location>
        <begin position="61"/>
        <end position="81"/>
    </location>
</feature>
<dbReference type="Proteomes" id="UP001222087">
    <property type="component" value="Chromosome"/>
</dbReference>
<keyword evidence="1" id="KW-0472">Membrane</keyword>
<dbReference type="InterPro" id="IPR021354">
    <property type="entry name" value="DUF2975"/>
</dbReference>
<name>A0ABY8AS73_9GAMM</name>
<accession>A0ABY8AS73</accession>
<feature type="transmembrane region" description="Helical" evidence="1">
    <location>
        <begin position="139"/>
        <end position="163"/>
    </location>
</feature>
<keyword evidence="1" id="KW-0812">Transmembrane</keyword>
<organism evidence="2 3">
    <name type="scientific">Legionella cardiaca</name>
    <dbReference type="NCBI Taxonomy" id="1071983"/>
    <lineage>
        <taxon>Bacteria</taxon>
        <taxon>Pseudomonadati</taxon>
        <taxon>Pseudomonadota</taxon>
        <taxon>Gammaproteobacteria</taxon>
        <taxon>Legionellales</taxon>
        <taxon>Legionellaceae</taxon>
        <taxon>Legionella</taxon>
    </lineage>
</organism>
<evidence type="ECO:0000313" key="2">
    <source>
        <dbReference type="EMBL" id="WED43061.1"/>
    </source>
</evidence>
<evidence type="ECO:0000313" key="3">
    <source>
        <dbReference type="Proteomes" id="UP001222087"/>
    </source>
</evidence>
<feature type="transmembrane region" description="Helical" evidence="1">
    <location>
        <begin position="12"/>
        <end position="34"/>
    </location>
</feature>
<feature type="transmembrane region" description="Helical" evidence="1">
    <location>
        <begin position="101"/>
        <end position="119"/>
    </location>
</feature>
<dbReference type="EMBL" id="CP119078">
    <property type="protein sequence ID" value="WED43061.1"/>
    <property type="molecule type" value="Genomic_DNA"/>
</dbReference>
<proteinExistence type="predicted"/>
<reference evidence="2 3" key="1">
    <citation type="submission" date="2023-02" db="EMBL/GenBank/DDBJ databases">
        <title>Genome Sequence of L. cardiaca H63T.</title>
        <authorList>
            <person name="Lopez A.E."/>
            <person name="Cianciotto N.P."/>
        </authorList>
    </citation>
    <scope>NUCLEOTIDE SEQUENCE [LARGE SCALE GENOMIC DNA]</scope>
    <source>
        <strain evidence="2 3">H63</strain>
    </source>
</reference>
<gene>
    <name evidence="2" type="ORF">PXX05_14360</name>
</gene>